<dbReference type="PROSITE" id="PS00893">
    <property type="entry name" value="NUDIX_BOX"/>
    <property type="match status" value="1"/>
</dbReference>
<keyword evidence="11" id="KW-1185">Reference proteome</keyword>
<dbReference type="Pfam" id="PF00293">
    <property type="entry name" value="NUDIX"/>
    <property type="match status" value="1"/>
</dbReference>
<evidence type="ECO:0000256" key="6">
    <source>
        <dbReference type="ARBA" id="ARBA00032162"/>
    </source>
</evidence>
<feature type="compositionally biased region" description="Low complexity" evidence="8">
    <location>
        <begin position="9"/>
        <end position="25"/>
    </location>
</feature>
<dbReference type="SUPFAM" id="SSF55811">
    <property type="entry name" value="Nudix"/>
    <property type="match status" value="1"/>
</dbReference>
<sequence>MGTLGPDCGSDSGSDAGAGAGSSADSHPDRPRVLGTRELCSTRIFSVHQERVVLPSGLEQDLAVVRHGGAVAVAAVGANGRLLVVRQYRHAVGDWLEEVVAGRLEPGEEPLAAARRELEEEAGMRAEHWREVSTFFPAPGFCSERMTLFVATGLRAAGPDRLAPDDDEEIEVAWRRPQDVLASARDAKTLVAAAFVLRDGAADSGLT</sequence>
<dbReference type="PROSITE" id="PS51462">
    <property type="entry name" value="NUDIX"/>
    <property type="match status" value="1"/>
</dbReference>
<dbReference type="RefSeq" id="WP_145189061.1">
    <property type="nucleotide sequence ID" value="NZ_CP036290.1"/>
</dbReference>
<evidence type="ECO:0000256" key="2">
    <source>
        <dbReference type="ARBA" id="ARBA00001946"/>
    </source>
</evidence>
<organism evidence="10 11">
    <name type="scientific">Rohdeia mirabilis</name>
    <dbReference type="NCBI Taxonomy" id="2528008"/>
    <lineage>
        <taxon>Bacteria</taxon>
        <taxon>Pseudomonadati</taxon>
        <taxon>Planctomycetota</taxon>
        <taxon>Planctomycetia</taxon>
        <taxon>Planctomycetia incertae sedis</taxon>
        <taxon>Rohdeia</taxon>
    </lineage>
</organism>
<reference evidence="10 11" key="1">
    <citation type="submission" date="2019-02" db="EMBL/GenBank/DDBJ databases">
        <title>Deep-cultivation of Planctomycetes and their phenomic and genomic characterization uncovers novel biology.</title>
        <authorList>
            <person name="Wiegand S."/>
            <person name="Jogler M."/>
            <person name="Boedeker C."/>
            <person name="Pinto D."/>
            <person name="Vollmers J."/>
            <person name="Rivas-Marin E."/>
            <person name="Kohn T."/>
            <person name="Peeters S.H."/>
            <person name="Heuer A."/>
            <person name="Rast P."/>
            <person name="Oberbeckmann S."/>
            <person name="Bunk B."/>
            <person name="Jeske O."/>
            <person name="Meyerdierks A."/>
            <person name="Storesund J.E."/>
            <person name="Kallscheuer N."/>
            <person name="Luecker S."/>
            <person name="Lage O.M."/>
            <person name="Pohl T."/>
            <person name="Merkel B.J."/>
            <person name="Hornburger P."/>
            <person name="Mueller R.-W."/>
            <person name="Bruemmer F."/>
            <person name="Labrenz M."/>
            <person name="Spormann A.M."/>
            <person name="Op den Camp H."/>
            <person name="Overmann J."/>
            <person name="Amann R."/>
            <person name="Jetten M.S.M."/>
            <person name="Mascher T."/>
            <person name="Medema M.H."/>
            <person name="Devos D.P."/>
            <person name="Kaster A.-K."/>
            <person name="Ovreas L."/>
            <person name="Rohde M."/>
            <person name="Galperin M.Y."/>
            <person name="Jogler C."/>
        </authorList>
    </citation>
    <scope>NUCLEOTIDE SEQUENCE [LARGE SCALE GENOMIC DNA]</scope>
    <source>
        <strain evidence="10 11">Pla163</strain>
    </source>
</reference>
<proteinExistence type="inferred from homology"/>
<comment type="similarity">
    <text evidence="3">Belongs to the Nudix hydrolase family. NudK subfamily.</text>
</comment>
<dbReference type="GO" id="GO:0006753">
    <property type="term" value="P:nucleoside phosphate metabolic process"/>
    <property type="evidence" value="ECO:0007669"/>
    <property type="project" value="TreeGrafter"/>
</dbReference>
<gene>
    <name evidence="10" type="primary">nudF_3</name>
    <name evidence="10" type="ORF">Pla163_26660</name>
</gene>
<comment type="catalytic activity">
    <reaction evidence="1">
        <text>GDP-alpha-D-mannose + H2O = alpha-D-mannose 1-phosphate + GMP + 2 H(+)</text>
        <dbReference type="Rhea" id="RHEA:27978"/>
        <dbReference type="ChEBI" id="CHEBI:15377"/>
        <dbReference type="ChEBI" id="CHEBI:15378"/>
        <dbReference type="ChEBI" id="CHEBI:57527"/>
        <dbReference type="ChEBI" id="CHEBI:58115"/>
        <dbReference type="ChEBI" id="CHEBI:58409"/>
    </reaction>
</comment>
<dbReference type="GO" id="GO:0019693">
    <property type="term" value="P:ribose phosphate metabolic process"/>
    <property type="evidence" value="ECO:0007669"/>
    <property type="project" value="TreeGrafter"/>
</dbReference>
<dbReference type="GO" id="GO:0016787">
    <property type="term" value="F:hydrolase activity"/>
    <property type="evidence" value="ECO:0007669"/>
    <property type="project" value="UniProtKB-KW"/>
</dbReference>
<evidence type="ECO:0000256" key="1">
    <source>
        <dbReference type="ARBA" id="ARBA00000847"/>
    </source>
</evidence>
<comment type="cofactor">
    <cofactor evidence="2">
        <name>Mg(2+)</name>
        <dbReference type="ChEBI" id="CHEBI:18420"/>
    </cofactor>
</comment>
<dbReference type="InterPro" id="IPR020084">
    <property type="entry name" value="NUDIX_hydrolase_CS"/>
</dbReference>
<dbReference type="EMBL" id="CP036290">
    <property type="protein sequence ID" value="QDU85534.1"/>
    <property type="molecule type" value="Genomic_DNA"/>
</dbReference>
<dbReference type="GO" id="GO:0005829">
    <property type="term" value="C:cytosol"/>
    <property type="evidence" value="ECO:0007669"/>
    <property type="project" value="TreeGrafter"/>
</dbReference>
<feature type="region of interest" description="Disordered" evidence="8">
    <location>
        <begin position="1"/>
        <end position="33"/>
    </location>
</feature>
<evidence type="ECO:0000256" key="7">
    <source>
        <dbReference type="ARBA" id="ARBA00032272"/>
    </source>
</evidence>
<protein>
    <recommendedName>
        <fullName evidence="4">GDP-mannose pyrophosphatase</fullName>
    </recommendedName>
    <alternativeName>
        <fullName evidence="6">GDP-mannose hydrolase</fullName>
    </alternativeName>
    <alternativeName>
        <fullName evidence="7">GDPMK</fullName>
    </alternativeName>
</protein>
<dbReference type="PANTHER" id="PTHR11839">
    <property type="entry name" value="UDP/ADP-SUGAR PYROPHOSPHATASE"/>
    <property type="match status" value="1"/>
</dbReference>
<evidence type="ECO:0000256" key="8">
    <source>
        <dbReference type="SAM" id="MobiDB-lite"/>
    </source>
</evidence>
<evidence type="ECO:0000313" key="10">
    <source>
        <dbReference type="EMBL" id="QDU85534.1"/>
    </source>
</evidence>
<name>A0A518D230_9BACT</name>
<keyword evidence="5 10" id="KW-0378">Hydrolase</keyword>
<dbReference type="OrthoDB" id="9806150at2"/>
<evidence type="ECO:0000313" key="11">
    <source>
        <dbReference type="Proteomes" id="UP000319342"/>
    </source>
</evidence>
<dbReference type="Gene3D" id="3.90.79.10">
    <property type="entry name" value="Nucleoside Triphosphate Pyrophosphohydrolase"/>
    <property type="match status" value="1"/>
</dbReference>
<dbReference type="CDD" id="cd03424">
    <property type="entry name" value="NUDIX_ADPRase_Nudt5_UGPPase_Nudt14"/>
    <property type="match status" value="1"/>
</dbReference>
<dbReference type="InterPro" id="IPR000086">
    <property type="entry name" value="NUDIX_hydrolase_dom"/>
</dbReference>
<dbReference type="Proteomes" id="UP000319342">
    <property type="component" value="Chromosome"/>
</dbReference>
<evidence type="ECO:0000259" key="9">
    <source>
        <dbReference type="PROSITE" id="PS51462"/>
    </source>
</evidence>
<dbReference type="AlphaFoldDB" id="A0A518D230"/>
<evidence type="ECO:0000256" key="3">
    <source>
        <dbReference type="ARBA" id="ARBA00007275"/>
    </source>
</evidence>
<evidence type="ECO:0000256" key="4">
    <source>
        <dbReference type="ARBA" id="ARBA00016377"/>
    </source>
</evidence>
<evidence type="ECO:0000256" key="5">
    <source>
        <dbReference type="ARBA" id="ARBA00022801"/>
    </source>
</evidence>
<feature type="domain" description="Nudix hydrolase" evidence="9">
    <location>
        <begin position="65"/>
        <end position="197"/>
    </location>
</feature>
<dbReference type="InterPro" id="IPR015797">
    <property type="entry name" value="NUDIX_hydrolase-like_dom_sf"/>
</dbReference>
<dbReference type="PANTHER" id="PTHR11839:SF18">
    <property type="entry name" value="NUDIX HYDROLASE DOMAIN-CONTAINING PROTEIN"/>
    <property type="match status" value="1"/>
</dbReference>
<accession>A0A518D230</accession>